<dbReference type="Proteomes" id="UP000016743">
    <property type="component" value="Chromosome"/>
</dbReference>
<feature type="signal peptide" evidence="1">
    <location>
        <begin position="1"/>
        <end position="15"/>
    </location>
</feature>
<proteinExistence type="predicted"/>
<dbReference type="eggNOG" id="ENOG5031QNF">
    <property type="taxonomic scope" value="Bacteria"/>
</dbReference>
<feature type="chain" id="PRO_5039552769" evidence="1">
    <location>
        <begin position="16"/>
        <end position="122"/>
    </location>
</feature>
<organism evidence="2 3">
    <name type="scientific">Leifsonia xyli subsp. cynodontis DSM 46306</name>
    <dbReference type="NCBI Taxonomy" id="1389489"/>
    <lineage>
        <taxon>Bacteria</taxon>
        <taxon>Bacillati</taxon>
        <taxon>Actinomycetota</taxon>
        <taxon>Actinomycetes</taxon>
        <taxon>Micrococcales</taxon>
        <taxon>Microbacteriaceae</taxon>
        <taxon>Leifsonia</taxon>
    </lineage>
</organism>
<protein>
    <submittedName>
        <fullName evidence="2">Uncharacterized protein</fullName>
    </submittedName>
</protein>
<dbReference type="AlphaFoldDB" id="U3P504"/>
<evidence type="ECO:0000313" key="2">
    <source>
        <dbReference type="EMBL" id="AGW40539.1"/>
    </source>
</evidence>
<dbReference type="EMBL" id="CP006734">
    <property type="protein sequence ID" value="AGW40539.1"/>
    <property type="molecule type" value="Genomic_DNA"/>
</dbReference>
<reference evidence="2 3" key="1">
    <citation type="journal article" date="2013" name="Genome Announc.">
        <title>Complete Genome Sequence of Leifsonia xyli subsp. cynodontis Strain DSM46306, a Gram-Positive Bacterial Pathogen of Grasses.</title>
        <authorList>
            <person name="Monteiro-Vitorello C.B."/>
            <person name="Zerillo M.M."/>
            <person name="Van Sluys M.A."/>
            <person name="Camargo L.E."/>
            <person name="Kitajima J.P."/>
        </authorList>
    </citation>
    <scope>NUCLEOTIDE SEQUENCE [LARGE SCALE GENOMIC DNA]</scope>
    <source>
        <strain evidence="2 3">DSM 46306</strain>
    </source>
</reference>
<dbReference type="KEGG" id="lxy:O159_03180"/>
<gene>
    <name evidence="2" type="ORF">O159_03180</name>
</gene>
<evidence type="ECO:0000313" key="3">
    <source>
        <dbReference type="Proteomes" id="UP000016743"/>
    </source>
</evidence>
<keyword evidence="1" id="KW-0732">Signal</keyword>
<accession>U3P504</accession>
<keyword evidence="3" id="KW-1185">Reference proteome</keyword>
<dbReference type="HOGENOM" id="CLU_2023822_0_0_11"/>
<dbReference type="PATRIC" id="fig|1389489.3.peg.301"/>
<name>U3P504_LEIXC</name>
<sequence length="122" mass="12226">MIAVLTAGAAVSALAGCAGSPESPAMTTPVAAPVTVAVGELEGRVVELPRSTALNIATGDSAVTGWSATLAPPGVVRFQDGAVHSTFSTNPGIVPLRLGTAEVVLRHDGDQPIRFSVRVTAP</sequence>
<evidence type="ECO:0000256" key="1">
    <source>
        <dbReference type="SAM" id="SignalP"/>
    </source>
</evidence>